<dbReference type="InterPro" id="IPR028939">
    <property type="entry name" value="P5C_Rdtase_cat_N"/>
</dbReference>
<dbReference type="GO" id="GO:0004735">
    <property type="term" value="F:pyrroline-5-carboxylate reductase activity"/>
    <property type="evidence" value="ECO:0007669"/>
    <property type="project" value="TreeGrafter"/>
</dbReference>
<dbReference type="OMA" id="WDYSVNI"/>
<evidence type="ECO:0000256" key="1">
    <source>
        <dbReference type="ARBA" id="ARBA00005525"/>
    </source>
</evidence>
<dbReference type="Pfam" id="PF03807">
    <property type="entry name" value="F420_oxidored"/>
    <property type="match status" value="1"/>
</dbReference>
<dbReference type="PANTHER" id="PTHR11645">
    <property type="entry name" value="PYRROLINE-5-CARBOXYLATE REDUCTASE"/>
    <property type="match status" value="1"/>
</dbReference>
<keyword evidence="3" id="KW-1185">Reference proteome</keyword>
<dbReference type="AlphaFoldDB" id="A0A9U8E8G7"/>
<name>A0A9U8E8G7_BIOGL</name>
<dbReference type="KEGG" id="bgt:106063757"/>
<organism evidence="3 4">
    <name type="scientific">Biomphalaria glabrata</name>
    <name type="common">Bloodfluke planorb</name>
    <name type="synonym">Freshwater snail</name>
    <dbReference type="NCBI Taxonomy" id="6526"/>
    <lineage>
        <taxon>Eukaryota</taxon>
        <taxon>Metazoa</taxon>
        <taxon>Spiralia</taxon>
        <taxon>Lophotrochozoa</taxon>
        <taxon>Mollusca</taxon>
        <taxon>Gastropoda</taxon>
        <taxon>Heterobranchia</taxon>
        <taxon>Euthyneura</taxon>
        <taxon>Panpulmonata</taxon>
        <taxon>Hygrophila</taxon>
        <taxon>Lymnaeoidea</taxon>
        <taxon>Planorbidae</taxon>
        <taxon>Biomphalaria</taxon>
    </lineage>
</organism>
<dbReference type="PANTHER" id="PTHR11645:SF58">
    <property type="entry name" value="NADP-DEPENDENT OXIDOREDUCTASE DOMAIN-CONTAINING PROTEIN 1"/>
    <property type="match status" value="1"/>
</dbReference>
<gene>
    <name evidence="4" type="primary">LOC106063757</name>
</gene>
<evidence type="ECO:0000313" key="4">
    <source>
        <dbReference type="RefSeq" id="XP_013077669.2"/>
    </source>
</evidence>
<evidence type="ECO:0000259" key="2">
    <source>
        <dbReference type="Pfam" id="PF03807"/>
    </source>
</evidence>
<accession>A0A9U8E8G7</accession>
<dbReference type="RefSeq" id="XP_013077669.2">
    <property type="nucleotide sequence ID" value="XM_013222215.2"/>
</dbReference>
<proteinExistence type="inferred from homology"/>
<dbReference type="Proteomes" id="UP001165740">
    <property type="component" value="Chromosome 3"/>
</dbReference>
<protein>
    <submittedName>
        <fullName evidence="4">NADP-dependent oxidoreductase domain-containing protein 1-like</fullName>
    </submittedName>
</protein>
<dbReference type="GeneID" id="106063757"/>
<dbReference type="OrthoDB" id="195672at2759"/>
<evidence type="ECO:0000313" key="3">
    <source>
        <dbReference type="Proteomes" id="UP001165740"/>
    </source>
</evidence>
<reference evidence="4" key="1">
    <citation type="submission" date="2025-08" db="UniProtKB">
        <authorList>
            <consortium name="RefSeq"/>
        </authorList>
    </citation>
    <scope>IDENTIFICATION</scope>
</reference>
<dbReference type="Gene3D" id="3.40.50.720">
    <property type="entry name" value="NAD(P)-binding Rossmann-like Domain"/>
    <property type="match status" value="1"/>
</dbReference>
<dbReference type="InterPro" id="IPR036291">
    <property type="entry name" value="NAD(P)-bd_dom_sf"/>
</dbReference>
<sequence length="369" mass="40692">MALVSRTQDPVLSNSLFITKNLPSLEFENALSEDEKQLLHLRNNSHAILVTQCALATAIVNILNAAKRYISEHLMSQKDLETDKRNSITGNGPNVGIIGCGQLGSQISNCLLTIGQVEAKNLHISTRRPESLDHLSQKGVQCYYDNKRLISSVDVVILCVLPSQVSVVAQEIKDAISPSLVILCPFSSFSLHRLHKILGSDNLIPFGIQRSDVAVNSNYNYNVGVVKALESRNIVLGTCPIGVVKEGSMVHTDERVAESLILAVANVCTVHGCSIDQTLDIISKSVFGENEKNKAQNTNLLTSKEFGFNPTMGSHSRAFPHFNLVDSYSKGTLLQKHLQTNQAIQKSFATRYCHIFDDYIYKRTFGHLQ</sequence>
<dbReference type="SUPFAM" id="SSF51735">
    <property type="entry name" value="NAD(P)-binding Rossmann-fold domains"/>
    <property type="match status" value="1"/>
</dbReference>
<feature type="domain" description="Pyrroline-5-carboxylate reductase catalytic N-terminal" evidence="2">
    <location>
        <begin position="95"/>
        <end position="182"/>
    </location>
</feature>
<dbReference type="GO" id="GO:0055129">
    <property type="term" value="P:L-proline biosynthetic process"/>
    <property type="evidence" value="ECO:0007669"/>
    <property type="project" value="TreeGrafter"/>
</dbReference>
<comment type="similarity">
    <text evidence="1">Belongs to the pyrroline-5-carboxylate reductase family.</text>
</comment>